<dbReference type="RefSeq" id="WP_128686741.1">
    <property type="nucleotide sequence ID" value="NZ_CP029684.2"/>
</dbReference>
<protein>
    <recommendedName>
        <fullName evidence="7">Cytosine-specific methyltransferase</fullName>
        <ecNumber evidence="7">2.1.1.37</ecNumber>
    </recommendedName>
</protein>
<comment type="similarity">
    <text evidence="5 6">Belongs to the class I-like SAM-binding methyltransferase superfamily. C5-methyltransferase family.</text>
</comment>
<dbReference type="InterPro" id="IPR029063">
    <property type="entry name" value="SAM-dependent_MTases_sf"/>
</dbReference>
<evidence type="ECO:0000256" key="5">
    <source>
        <dbReference type="PROSITE-ProRule" id="PRU01016"/>
    </source>
</evidence>
<organism evidence="8 9">
    <name type="scientific">Oenococcus sicerae</name>
    <dbReference type="NCBI Taxonomy" id="2203724"/>
    <lineage>
        <taxon>Bacteria</taxon>
        <taxon>Bacillati</taxon>
        <taxon>Bacillota</taxon>
        <taxon>Bacilli</taxon>
        <taxon>Lactobacillales</taxon>
        <taxon>Lactobacillaceae</taxon>
        <taxon>Oenococcus</taxon>
    </lineage>
</organism>
<dbReference type="Gene3D" id="3.40.50.150">
    <property type="entry name" value="Vaccinia Virus protein VP39"/>
    <property type="match status" value="1"/>
</dbReference>
<evidence type="ECO:0000313" key="8">
    <source>
        <dbReference type="EMBL" id="QAS70653.1"/>
    </source>
</evidence>
<name>A0ABX5QPE3_9LACO</name>
<keyword evidence="2 5" id="KW-0808">Transferase</keyword>
<accession>A0ABX5QPE3</accession>
<dbReference type="Proteomes" id="UP000286907">
    <property type="component" value="Chromosome"/>
</dbReference>
<evidence type="ECO:0000256" key="2">
    <source>
        <dbReference type="ARBA" id="ARBA00022679"/>
    </source>
</evidence>
<dbReference type="InterPro" id="IPR050390">
    <property type="entry name" value="C5-Methyltransferase"/>
</dbReference>
<keyword evidence="3 5" id="KW-0949">S-adenosyl-L-methionine</keyword>
<keyword evidence="9" id="KW-1185">Reference proteome</keyword>
<comment type="catalytic activity">
    <reaction evidence="7">
        <text>a 2'-deoxycytidine in DNA + S-adenosyl-L-methionine = a 5-methyl-2'-deoxycytidine in DNA + S-adenosyl-L-homocysteine + H(+)</text>
        <dbReference type="Rhea" id="RHEA:13681"/>
        <dbReference type="Rhea" id="RHEA-COMP:11369"/>
        <dbReference type="Rhea" id="RHEA-COMP:11370"/>
        <dbReference type="ChEBI" id="CHEBI:15378"/>
        <dbReference type="ChEBI" id="CHEBI:57856"/>
        <dbReference type="ChEBI" id="CHEBI:59789"/>
        <dbReference type="ChEBI" id="CHEBI:85452"/>
        <dbReference type="ChEBI" id="CHEBI:85454"/>
        <dbReference type="EC" id="2.1.1.37"/>
    </reaction>
</comment>
<keyword evidence="4" id="KW-0680">Restriction system</keyword>
<dbReference type="EC" id="2.1.1.37" evidence="7"/>
<evidence type="ECO:0000313" key="9">
    <source>
        <dbReference type="Proteomes" id="UP000286907"/>
    </source>
</evidence>
<reference evidence="8 9" key="1">
    <citation type="journal article" date="2019" name="Syst. Appl. Microbiol.">
        <title>Oenococcus sicerae sp. nov., isolated from French cider.</title>
        <authorList>
            <person name="Cousin F.J."/>
            <person name="Le Guellec R."/>
            <person name="Chagnot C."/>
            <person name="Goux D."/>
            <person name="Dalmasso M."/>
            <person name="Laplace J.M."/>
            <person name="Cretenet M."/>
        </authorList>
    </citation>
    <scope>NUCLEOTIDE SEQUENCE [LARGE SCALE GENOMIC DNA]</scope>
    <source>
        <strain evidence="8 9">UCMA 15228</strain>
    </source>
</reference>
<keyword evidence="1 5" id="KW-0489">Methyltransferase</keyword>
<dbReference type="NCBIfam" id="TIGR00675">
    <property type="entry name" value="dcm"/>
    <property type="match status" value="1"/>
</dbReference>
<evidence type="ECO:0000256" key="1">
    <source>
        <dbReference type="ARBA" id="ARBA00022603"/>
    </source>
</evidence>
<dbReference type="GO" id="GO:0032259">
    <property type="term" value="P:methylation"/>
    <property type="evidence" value="ECO:0007669"/>
    <property type="project" value="UniProtKB-KW"/>
</dbReference>
<dbReference type="Pfam" id="PF00145">
    <property type="entry name" value="DNA_methylase"/>
    <property type="match status" value="1"/>
</dbReference>
<dbReference type="PANTHER" id="PTHR10629:SF52">
    <property type="entry name" value="DNA (CYTOSINE-5)-METHYLTRANSFERASE 1"/>
    <property type="match status" value="1"/>
</dbReference>
<gene>
    <name evidence="8" type="ORF">DLJ48_06930</name>
</gene>
<evidence type="ECO:0000256" key="7">
    <source>
        <dbReference type="RuleBase" id="RU000417"/>
    </source>
</evidence>
<dbReference type="GO" id="GO:0008168">
    <property type="term" value="F:methyltransferase activity"/>
    <property type="evidence" value="ECO:0007669"/>
    <property type="project" value="UniProtKB-KW"/>
</dbReference>
<dbReference type="PROSITE" id="PS00094">
    <property type="entry name" value="C5_MTASE_1"/>
    <property type="match status" value="1"/>
</dbReference>
<dbReference type="InterPro" id="IPR018117">
    <property type="entry name" value="C5_DNA_meth_AS"/>
</dbReference>
<dbReference type="PROSITE" id="PS51679">
    <property type="entry name" value="SAM_MT_C5"/>
    <property type="match status" value="1"/>
</dbReference>
<dbReference type="SUPFAM" id="SSF53335">
    <property type="entry name" value="S-adenosyl-L-methionine-dependent methyltransferases"/>
    <property type="match status" value="1"/>
</dbReference>
<proteinExistence type="inferred from homology"/>
<evidence type="ECO:0000256" key="6">
    <source>
        <dbReference type="RuleBase" id="RU000416"/>
    </source>
</evidence>
<feature type="active site" evidence="5">
    <location>
        <position position="85"/>
    </location>
</feature>
<dbReference type="InterPro" id="IPR001525">
    <property type="entry name" value="C5_MeTfrase"/>
</dbReference>
<dbReference type="Gene3D" id="3.90.120.10">
    <property type="entry name" value="DNA Methylase, subunit A, domain 2"/>
    <property type="match status" value="1"/>
</dbReference>
<dbReference type="PRINTS" id="PR00105">
    <property type="entry name" value="C5METTRFRASE"/>
</dbReference>
<sequence length="354" mass="39977">MSSKKLKINAVDLFCGVGGLTNGVQRSGINVVAGFDILQSCRFPYEYNNSAKFILKDVKKIKPGEIDKLYPKDTDIKVLMGCAPCQPFSTYSHRYKDSPNRITKMDLLDYFGKQVQEVHPDIVSMENVPQIANEDVFDRFVELLKNEGYQVDWRVVYAPTYGVPQSRHRLLLLASKFGTIQLEAPLFDKDHYPTVREAISGLPKLEAGQTDPNDPLHRSRALRPINLNRIKHSKPGGSWQDWPKDLLPEAYKKESGRTFGSVYGRLEWDKPSSTITTEFVGYGNGRFGHPDQNRALSLREGAIIQTFPRDYQFVDPNQGDNYSMSKVALQIGNAVPVKLGQVIGESIQKHLEEI</sequence>
<dbReference type="PANTHER" id="PTHR10629">
    <property type="entry name" value="CYTOSINE-SPECIFIC METHYLTRANSFERASE"/>
    <property type="match status" value="1"/>
</dbReference>
<evidence type="ECO:0000256" key="3">
    <source>
        <dbReference type="ARBA" id="ARBA00022691"/>
    </source>
</evidence>
<evidence type="ECO:0000256" key="4">
    <source>
        <dbReference type="ARBA" id="ARBA00022747"/>
    </source>
</evidence>
<dbReference type="EMBL" id="CP029684">
    <property type="protein sequence ID" value="QAS70653.1"/>
    <property type="molecule type" value="Genomic_DNA"/>
</dbReference>